<keyword evidence="15" id="KW-0902">Two-component regulatory system</keyword>
<dbReference type="GO" id="GO:0046983">
    <property type="term" value="F:protein dimerization activity"/>
    <property type="evidence" value="ECO:0007669"/>
    <property type="project" value="InterPro"/>
</dbReference>
<dbReference type="Gene3D" id="1.20.5.1930">
    <property type="match status" value="1"/>
</dbReference>
<evidence type="ECO:0000259" key="22">
    <source>
        <dbReference type="PROSITE" id="PS50109"/>
    </source>
</evidence>
<dbReference type="PROSITE" id="PS50109">
    <property type="entry name" value="HIS_KIN"/>
    <property type="match status" value="1"/>
</dbReference>
<protein>
    <recommendedName>
        <fullName evidence="5">Oxygen sensor histidine kinase NreB</fullName>
        <ecNumber evidence="4">2.7.13.3</ecNumber>
    </recommendedName>
    <alternativeName>
        <fullName evidence="18">Nitrogen regulation protein B</fullName>
    </alternativeName>
</protein>
<dbReference type="InterPro" id="IPR036890">
    <property type="entry name" value="HATPase_C_sf"/>
</dbReference>
<keyword evidence="20" id="KW-0175">Coiled coil</keyword>
<evidence type="ECO:0000256" key="1">
    <source>
        <dbReference type="ARBA" id="ARBA00000085"/>
    </source>
</evidence>
<accession>A0A317R9W0</accession>
<evidence type="ECO:0000256" key="15">
    <source>
        <dbReference type="ARBA" id="ARBA00023012"/>
    </source>
</evidence>
<comment type="function">
    <text evidence="17">Member of the two-component regulatory system NreB/NreC involved in the control of dissimilatory nitrate/nitrite reduction in response to oxygen. NreB functions as a direct oxygen sensor histidine kinase which is autophosphorylated, in the absence of oxygen, probably at the conserved histidine residue, and transfers its phosphate group probably to a conserved aspartate residue of NreC. NreB/NreC activates the expression of the nitrate (narGHJI) and nitrite (nir) reductase operons, as well as the putative nitrate transporter gene narT.</text>
</comment>
<evidence type="ECO:0000256" key="5">
    <source>
        <dbReference type="ARBA" id="ARBA00017322"/>
    </source>
</evidence>
<comment type="caution">
    <text evidence="24">The sequence shown here is derived from an EMBL/GenBank/DDBJ whole genome shotgun (WGS) entry which is preliminary data.</text>
</comment>
<evidence type="ECO:0000256" key="7">
    <source>
        <dbReference type="ARBA" id="ARBA00022490"/>
    </source>
</evidence>
<dbReference type="PANTHER" id="PTHR24421">
    <property type="entry name" value="NITRATE/NITRITE SENSOR PROTEIN NARX-RELATED"/>
    <property type="match status" value="1"/>
</dbReference>
<dbReference type="InterPro" id="IPR011006">
    <property type="entry name" value="CheY-like_superfamily"/>
</dbReference>
<evidence type="ECO:0000259" key="23">
    <source>
        <dbReference type="PROSITE" id="PS50110"/>
    </source>
</evidence>
<feature type="modified residue" description="4-aspartylphosphate" evidence="19">
    <location>
        <position position="67"/>
    </location>
</feature>
<dbReference type="InterPro" id="IPR005467">
    <property type="entry name" value="His_kinase_dom"/>
</dbReference>
<evidence type="ECO:0000256" key="10">
    <source>
        <dbReference type="ARBA" id="ARBA00022723"/>
    </source>
</evidence>
<gene>
    <name evidence="24" type="ORF">DFR36_108150</name>
</gene>
<evidence type="ECO:0000256" key="6">
    <source>
        <dbReference type="ARBA" id="ARBA00022485"/>
    </source>
</evidence>
<keyword evidence="9" id="KW-0808">Transferase</keyword>
<dbReference type="GO" id="GO:0005737">
    <property type="term" value="C:cytoplasm"/>
    <property type="evidence" value="ECO:0007669"/>
    <property type="project" value="UniProtKB-SubCell"/>
</dbReference>
<dbReference type="Proteomes" id="UP000246483">
    <property type="component" value="Unassembled WGS sequence"/>
</dbReference>
<dbReference type="SMART" id="SM00448">
    <property type="entry name" value="REC"/>
    <property type="match status" value="1"/>
</dbReference>
<evidence type="ECO:0000256" key="2">
    <source>
        <dbReference type="ARBA" id="ARBA00001966"/>
    </source>
</evidence>
<evidence type="ECO:0000256" key="13">
    <source>
        <dbReference type="ARBA" id="ARBA00022840"/>
    </source>
</evidence>
<comment type="subcellular location">
    <subcellularLocation>
        <location evidence="3">Cytoplasm</location>
    </subcellularLocation>
</comment>
<proteinExistence type="predicted"/>
<evidence type="ECO:0000256" key="18">
    <source>
        <dbReference type="ARBA" id="ARBA00030800"/>
    </source>
</evidence>
<dbReference type="InterPro" id="IPR050482">
    <property type="entry name" value="Sensor_HK_TwoCompSys"/>
</dbReference>
<dbReference type="GO" id="GO:0005524">
    <property type="term" value="F:ATP binding"/>
    <property type="evidence" value="ECO:0007669"/>
    <property type="project" value="UniProtKB-KW"/>
</dbReference>
<keyword evidence="11" id="KW-0547">Nucleotide-binding</keyword>
<dbReference type="OrthoDB" id="9782588at2"/>
<dbReference type="Pfam" id="PF07730">
    <property type="entry name" value="HisKA_3"/>
    <property type="match status" value="1"/>
</dbReference>
<organism evidence="24 25">
    <name type="scientific">Melaminivora alkalimesophila</name>
    <dbReference type="NCBI Taxonomy" id="1165852"/>
    <lineage>
        <taxon>Bacteria</taxon>
        <taxon>Pseudomonadati</taxon>
        <taxon>Pseudomonadota</taxon>
        <taxon>Betaproteobacteria</taxon>
        <taxon>Burkholderiales</taxon>
        <taxon>Comamonadaceae</taxon>
        <taxon>Melaminivora</taxon>
    </lineage>
</organism>
<keyword evidence="12" id="KW-0418">Kinase</keyword>
<evidence type="ECO:0000256" key="4">
    <source>
        <dbReference type="ARBA" id="ARBA00012438"/>
    </source>
</evidence>
<dbReference type="GO" id="GO:0016020">
    <property type="term" value="C:membrane"/>
    <property type="evidence" value="ECO:0007669"/>
    <property type="project" value="InterPro"/>
</dbReference>
<dbReference type="EMBL" id="QGUB01000008">
    <property type="protein sequence ID" value="PWW44473.1"/>
    <property type="molecule type" value="Genomic_DNA"/>
</dbReference>
<dbReference type="Pfam" id="PF02518">
    <property type="entry name" value="HATPase_c"/>
    <property type="match status" value="1"/>
</dbReference>
<feature type="coiled-coil region" evidence="20">
    <location>
        <begin position="131"/>
        <end position="167"/>
    </location>
</feature>
<evidence type="ECO:0000256" key="14">
    <source>
        <dbReference type="ARBA" id="ARBA00023004"/>
    </source>
</evidence>
<keyword evidence="13" id="KW-0067">ATP-binding</keyword>
<keyword evidence="8 19" id="KW-0597">Phosphoprotein</keyword>
<evidence type="ECO:0000256" key="17">
    <source>
        <dbReference type="ARBA" id="ARBA00024827"/>
    </source>
</evidence>
<dbReference type="InterPro" id="IPR003594">
    <property type="entry name" value="HATPase_dom"/>
</dbReference>
<dbReference type="InterPro" id="IPR001789">
    <property type="entry name" value="Sig_transdc_resp-reg_receiver"/>
</dbReference>
<dbReference type="SUPFAM" id="SSF52172">
    <property type="entry name" value="CheY-like"/>
    <property type="match status" value="1"/>
</dbReference>
<evidence type="ECO:0000256" key="16">
    <source>
        <dbReference type="ARBA" id="ARBA00023014"/>
    </source>
</evidence>
<evidence type="ECO:0000256" key="19">
    <source>
        <dbReference type="PROSITE-ProRule" id="PRU00169"/>
    </source>
</evidence>
<dbReference type="EC" id="2.7.13.3" evidence="4"/>
<comment type="catalytic activity">
    <reaction evidence="1">
        <text>ATP + protein L-histidine = ADP + protein N-phospho-L-histidine.</text>
        <dbReference type="EC" id="2.7.13.3"/>
    </reaction>
</comment>
<keyword evidence="10" id="KW-0479">Metal-binding</keyword>
<dbReference type="Gene3D" id="3.30.565.10">
    <property type="entry name" value="Histidine kinase-like ATPase, C-terminal domain"/>
    <property type="match status" value="1"/>
</dbReference>
<evidence type="ECO:0000256" key="21">
    <source>
        <dbReference type="SAM" id="MobiDB-lite"/>
    </source>
</evidence>
<keyword evidence="16" id="KW-0411">Iron-sulfur</keyword>
<feature type="domain" description="Histidine kinase" evidence="22">
    <location>
        <begin position="278"/>
        <end position="365"/>
    </location>
</feature>
<dbReference type="AlphaFoldDB" id="A0A317R9W0"/>
<dbReference type="CDD" id="cd16917">
    <property type="entry name" value="HATPase_UhpB-NarQ-NarX-like"/>
    <property type="match status" value="1"/>
</dbReference>
<reference evidence="24 25" key="1">
    <citation type="submission" date="2018-05" db="EMBL/GenBank/DDBJ databases">
        <title>Genomic Encyclopedia of Type Strains, Phase IV (KMG-IV): sequencing the most valuable type-strain genomes for metagenomic binning, comparative biology and taxonomic classification.</title>
        <authorList>
            <person name="Goeker M."/>
        </authorList>
    </citation>
    <scope>NUCLEOTIDE SEQUENCE [LARGE SCALE GENOMIC DNA]</scope>
    <source>
        <strain evidence="24 25">DSM 26006</strain>
    </source>
</reference>
<dbReference type="InterPro" id="IPR004358">
    <property type="entry name" value="Sig_transdc_His_kin-like_C"/>
</dbReference>
<name>A0A317R9W0_9BURK</name>
<comment type="cofactor">
    <cofactor evidence="2">
        <name>[4Fe-4S] cluster</name>
        <dbReference type="ChEBI" id="CHEBI:49883"/>
    </cofactor>
</comment>
<evidence type="ECO:0000256" key="9">
    <source>
        <dbReference type="ARBA" id="ARBA00022679"/>
    </source>
</evidence>
<evidence type="ECO:0000313" key="25">
    <source>
        <dbReference type="Proteomes" id="UP000246483"/>
    </source>
</evidence>
<dbReference type="PRINTS" id="PR00344">
    <property type="entry name" value="BCTRLSENSOR"/>
</dbReference>
<evidence type="ECO:0000313" key="24">
    <source>
        <dbReference type="EMBL" id="PWW44473.1"/>
    </source>
</evidence>
<dbReference type="SMART" id="SM00387">
    <property type="entry name" value="HATPase_c"/>
    <property type="match status" value="1"/>
</dbReference>
<dbReference type="PROSITE" id="PS50110">
    <property type="entry name" value="RESPONSE_REGULATORY"/>
    <property type="match status" value="1"/>
</dbReference>
<dbReference type="InterPro" id="IPR011712">
    <property type="entry name" value="Sig_transdc_His_kin_sub3_dim/P"/>
</dbReference>
<keyword evidence="6" id="KW-0004">4Fe-4S</keyword>
<dbReference type="Gene3D" id="3.40.50.2300">
    <property type="match status" value="1"/>
</dbReference>
<keyword evidence="7" id="KW-0963">Cytoplasm</keyword>
<evidence type="ECO:0000256" key="20">
    <source>
        <dbReference type="SAM" id="Coils"/>
    </source>
</evidence>
<dbReference type="Pfam" id="PF00072">
    <property type="entry name" value="Response_reg"/>
    <property type="match status" value="1"/>
</dbReference>
<evidence type="ECO:0000256" key="11">
    <source>
        <dbReference type="ARBA" id="ARBA00022741"/>
    </source>
</evidence>
<evidence type="ECO:0000256" key="3">
    <source>
        <dbReference type="ARBA" id="ARBA00004496"/>
    </source>
</evidence>
<keyword evidence="25" id="KW-1185">Reference proteome</keyword>
<dbReference type="RefSeq" id="WP_110012446.1">
    <property type="nucleotide sequence ID" value="NZ_QGUB01000008.1"/>
</dbReference>
<evidence type="ECO:0000256" key="12">
    <source>
        <dbReference type="ARBA" id="ARBA00022777"/>
    </source>
</evidence>
<sequence length="392" mass="42876">MIPNPADTDPPKRPVRVLHLEDSDADHALVLRTLRRARMDCEVRRADTLEDFSGWLDREPFDVILADYRLPGFTAIDAWRLVDGRPGHPPFVLLSGAIGEAAAVDAMRLGFADYLLKDDMTRLPHVIERAIEVAEARRAREQATAELAESEQRLAALAEHLQTSIEEERAAIAREIHDDIGGALTAVKFDLAWICRHAPEGPLREHAGTATEMLQHAIDASQRIMLDLRPPVLDQGLAAAVQWLAETFERRTHIPVRVTCQGRALAQVPPALQLVAYRTAQEALTNVHKYAQARQVRIELSDHEGVLTLEVSDDGCGIAPEMLRKPRSFGLKGLAERARRAGGWLDVSSQPGRGTSIIVSLPLPAPATALPSPPDAEHAAPRQATTGGGSEP</sequence>
<dbReference type="CDD" id="cd00156">
    <property type="entry name" value="REC"/>
    <property type="match status" value="1"/>
</dbReference>
<keyword evidence="14" id="KW-0408">Iron</keyword>
<dbReference type="SUPFAM" id="SSF55874">
    <property type="entry name" value="ATPase domain of HSP90 chaperone/DNA topoisomerase II/histidine kinase"/>
    <property type="match status" value="1"/>
</dbReference>
<feature type="domain" description="Response regulatory" evidence="23">
    <location>
        <begin position="16"/>
        <end position="132"/>
    </location>
</feature>
<dbReference type="GO" id="GO:0000155">
    <property type="term" value="F:phosphorelay sensor kinase activity"/>
    <property type="evidence" value="ECO:0007669"/>
    <property type="project" value="InterPro"/>
</dbReference>
<feature type="region of interest" description="Disordered" evidence="21">
    <location>
        <begin position="364"/>
        <end position="392"/>
    </location>
</feature>
<evidence type="ECO:0000256" key="8">
    <source>
        <dbReference type="ARBA" id="ARBA00022553"/>
    </source>
</evidence>
<dbReference type="GO" id="GO:0051539">
    <property type="term" value="F:4 iron, 4 sulfur cluster binding"/>
    <property type="evidence" value="ECO:0007669"/>
    <property type="project" value="UniProtKB-KW"/>
</dbReference>
<dbReference type="PANTHER" id="PTHR24421:SF10">
    <property type="entry name" value="NITRATE_NITRITE SENSOR PROTEIN NARQ"/>
    <property type="match status" value="1"/>
</dbReference>
<dbReference type="GO" id="GO:0046872">
    <property type="term" value="F:metal ion binding"/>
    <property type="evidence" value="ECO:0007669"/>
    <property type="project" value="UniProtKB-KW"/>
</dbReference>